<evidence type="ECO:0000313" key="3">
    <source>
        <dbReference type="Proteomes" id="UP000184267"/>
    </source>
</evidence>
<organism evidence="2 3">
    <name type="scientific">Trametes pubescens</name>
    <name type="common">White-rot fungus</name>
    <dbReference type="NCBI Taxonomy" id="154538"/>
    <lineage>
        <taxon>Eukaryota</taxon>
        <taxon>Fungi</taxon>
        <taxon>Dikarya</taxon>
        <taxon>Basidiomycota</taxon>
        <taxon>Agaricomycotina</taxon>
        <taxon>Agaricomycetes</taxon>
        <taxon>Polyporales</taxon>
        <taxon>Polyporaceae</taxon>
        <taxon>Trametes</taxon>
    </lineage>
</organism>
<accession>A0A1M2VBV4</accession>
<protein>
    <submittedName>
        <fullName evidence="2">Uncharacterized protein</fullName>
    </submittedName>
</protein>
<sequence>MQHPPHIENTDRKKRQDTTQQCMKDNSETNARGKCECEGNKTDRRRADNNHQSRQSGEMSGVEDDGGKAE</sequence>
<proteinExistence type="predicted"/>
<name>A0A1M2VBV4_TRAPU</name>
<keyword evidence="3" id="KW-1185">Reference proteome</keyword>
<dbReference type="Proteomes" id="UP000184267">
    <property type="component" value="Unassembled WGS sequence"/>
</dbReference>
<dbReference type="AlphaFoldDB" id="A0A1M2VBV4"/>
<evidence type="ECO:0000313" key="2">
    <source>
        <dbReference type="EMBL" id="OJT05082.1"/>
    </source>
</evidence>
<gene>
    <name evidence="2" type="ORF">TRAPUB_4147</name>
</gene>
<feature type="region of interest" description="Disordered" evidence="1">
    <location>
        <begin position="1"/>
        <end position="70"/>
    </location>
</feature>
<reference evidence="2 3" key="1">
    <citation type="submission" date="2016-10" db="EMBL/GenBank/DDBJ databases">
        <title>Genome sequence of the basidiomycete white-rot fungus Trametes pubescens.</title>
        <authorList>
            <person name="Makela M.R."/>
            <person name="Granchi Z."/>
            <person name="Peng M."/>
            <person name="De Vries R.P."/>
            <person name="Grigoriev I."/>
            <person name="Riley R."/>
            <person name="Hilden K."/>
        </authorList>
    </citation>
    <scope>NUCLEOTIDE SEQUENCE [LARGE SCALE GENOMIC DNA]</scope>
    <source>
        <strain evidence="2 3">FBCC735</strain>
    </source>
</reference>
<feature type="compositionally biased region" description="Basic and acidic residues" evidence="1">
    <location>
        <begin position="1"/>
        <end position="17"/>
    </location>
</feature>
<comment type="caution">
    <text evidence="2">The sequence shown here is derived from an EMBL/GenBank/DDBJ whole genome shotgun (WGS) entry which is preliminary data.</text>
</comment>
<dbReference type="EMBL" id="MNAD01001491">
    <property type="protein sequence ID" value="OJT05082.1"/>
    <property type="molecule type" value="Genomic_DNA"/>
</dbReference>
<feature type="compositionally biased region" description="Basic and acidic residues" evidence="1">
    <location>
        <begin position="25"/>
        <end position="51"/>
    </location>
</feature>
<evidence type="ECO:0000256" key="1">
    <source>
        <dbReference type="SAM" id="MobiDB-lite"/>
    </source>
</evidence>